<dbReference type="PANTHER" id="PTHR23302">
    <property type="entry name" value="TRANSMEMBRANE CHANNEL-RELATED"/>
    <property type="match status" value="1"/>
</dbReference>
<keyword evidence="6" id="KW-0175">Coiled coil</keyword>
<keyword evidence="11" id="KW-1185">Reference proteome</keyword>
<feature type="transmembrane region" description="Helical" evidence="7">
    <location>
        <begin position="509"/>
        <end position="531"/>
    </location>
</feature>
<evidence type="ECO:0000313" key="11">
    <source>
        <dbReference type="Proteomes" id="UP001381693"/>
    </source>
</evidence>
<feature type="coiled-coil region" evidence="6">
    <location>
        <begin position="536"/>
        <end position="563"/>
    </location>
</feature>
<reference evidence="10 11" key="1">
    <citation type="submission" date="2023-11" db="EMBL/GenBank/DDBJ databases">
        <title>Halocaridina rubra genome assembly.</title>
        <authorList>
            <person name="Smith C."/>
        </authorList>
    </citation>
    <scope>NUCLEOTIDE SEQUENCE [LARGE SCALE GENOMIC DNA]</scope>
    <source>
        <strain evidence="10">EP-1</strain>
        <tissue evidence="10">Whole</tissue>
    </source>
</reference>
<dbReference type="PANTHER" id="PTHR23302:SF24">
    <property type="entry name" value="TMC DOMAIN-CONTAINING PROTEIN"/>
    <property type="match status" value="1"/>
</dbReference>
<protein>
    <recommendedName>
        <fullName evidence="9">TMC domain-containing protein</fullName>
    </recommendedName>
</protein>
<feature type="transmembrane region" description="Helical" evidence="7">
    <location>
        <begin position="215"/>
        <end position="236"/>
    </location>
</feature>
<proteinExistence type="inferred from homology"/>
<keyword evidence="4 7" id="KW-1133">Transmembrane helix</keyword>
<name>A0AAN9AC53_HALRR</name>
<feature type="domain" description="TMC" evidence="9">
    <location>
        <begin position="328"/>
        <end position="437"/>
    </location>
</feature>
<dbReference type="Proteomes" id="UP001381693">
    <property type="component" value="Unassembled WGS sequence"/>
</dbReference>
<keyword evidence="5 7" id="KW-0472">Membrane</keyword>
<feature type="transmembrane region" description="Helical" evidence="7">
    <location>
        <begin position="287"/>
        <end position="307"/>
    </location>
</feature>
<feature type="transmembrane region" description="Helical" evidence="7">
    <location>
        <begin position="114"/>
        <end position="136"/>
    </location>
</feature>
<evidence type="ECO:0000256" key="7">
    <source>
        <dbReference type="SAM" id="Phobius"/>
    </source>
</evidence>
<dbReference type="GO" id="GO:0005886">
    <property type="term" value="C:plasma membrane"/>
    <property type="evidence" value="ECO:0007669"/>
    <property type="project" value="InterPro"/>
</dbReference>
<comment type="subcellular location">
    <subcellularLocation>
        <location evidence="1">Membrane</location>
        <topology evidence="1">Multi-pass membrane protein</topology>
    </subcellularLocation>
</comment>
<dbReference type="InterPro" id="IPR012496">
    <property type="entry name" value="TMC_dom"/>
</dbReference>
<dbReference type="GO" id="GO:0008381">
    <property type="term" value="F:mechanosensitive monoatomic ion channel activity"/>
    <property type="evidence" value="ECO:0007669"/>
    <property type="project" value="TreeGrafter"/>
</dbReference>
<feature type="transmembrane region" description="Helical" evidence="7">
    <location>
        <begin position="409"/>
        <end position="430"/>
    </location>
</feature>
<sequence length="567" mass="63591">MIILNFFLALILLGGVIIPSAISVSGEIDQSYAWSSGGNCSSQPKDVCGTLKLLNDSWLTTCHENYVAKIHDTVDEHSTNGLAIIQDILQGTGFLEYTFLFSGYYPAAIENGRYIVSLAYLLTVFVTYVVSFIFVIRSVAKFLRNISSATNDYGMVFAKIVFTGWDFNIKEANAAKIANSLFVSEVRAAFDEEDYNIRSQKLTKYQRIALYLRRVLINIIILSLIGVSWAGIYFLIKEAQQNENRTALLDFIWEYAPTLTVAALNIVFPIIFGILVRFERYKGSLELFLTLSRCVLVRLISLAILIISKVGLISQQSRVCEADNEFICWETYLGQQVYSVLILDALIQLGNTLIVNVARSQLKKIDNNICKSIGAIEFNVPGHVLDVVYVQAVCWIGVLYSPLIVTGSLLYFCILFALKLFTVTFICVPATRVFRTSKSSAMFMTILAFAFFMCLVPNGLALFYLCPSLACSPFRGLGYAWQSVTYYICSLSDGAYWIRSVLFTVDETVVLIALLLVVFILAVYYIALFGARGQMIQDLEKRLKTASKDKNLLLQEYNRAQKLYAQG</sequence>
<evidence type="ECO:0000256" key="1">
    <source>
        <dbReference type="ARBA" id="ARBA00004141"/>
    </source>
</evidence>
<evidence type="ECO:0000259" key="9">
    <source>
        <dbReference type="Pfam" id="PF07810"/>
    </source>
</evidence>
<evidence type="ECO:0000256" key="2">
    <source>
        <dbReference type="ARBA" id="ARBA00006510"/>
    </source>
</evidence>
<accession>A0AAN9AC53</accession>
<evidence type="ECO:0000256" key="6">
    <source>
        <dbReference type="SAM" id="Coils"/>
    </source>
</evidence>
<organism evidence="10 11">
    <name type="scientific">Halocaridina rubra</name>
    <name type="common">Hawaiian red shrimp</name>
    <dbReference type="NCBI Taxonomy" id="373956"/>
    <lineage>
        <taxon>Eukaryota</taxon>
        <taxon>Metazoa</taxon>
        <taxon>Ecdysozoa</taxon>
        <taxon>Arthropoda</taxon>
        <taxon>Crustacea</taxon>
        <taxon>Multicrustacea</taxon>
        <taxon>Malacostraca</taxon>
        <taxon>Eumalacostraca</taxon>
        <taxon>Eucarida</taxon>
        <taxon>Decapoda</taxon>
        <taxon>Pleocyemata</taxon>
        <taxon>Caridea</taxon>
        <taxon>Atyoidea</taxon>
        <taxon>Atyidae</taxon>
        <taxon>Halocaridina</taxon>
    </lineage>
</organism>
<feature type="transmembrane region" description="Helical" evidence="7">
    <location>
        <begin position="442"/>
        <end position="465"/>
    </location>
</feature>
<dbReference type="InterPro" id="IPR038900">
    <property type="entry name" value="TMC"/>
</dbReference>
<evidence type="ECO:0000313" key="10">
    <source>
        <dbReference type="EMBL" id="KAK7080230.1"/>
    </source>
</evidence>
<dbReference type="EMBL" id="JAXCGZ010006042">
    <property type="protein sequence ID" value="KAK7080230.1"/>
    <property type="molecule type" value="Genomic_DNA"/>
</dbReference>
<comment type="similarity">
    <text evidence="2">Belongs to the TMC family.</text>
</comment>
<dbReference type="Pfam" id="PF07810">
    <property type="entry name" value="TMC"/>
    <property type="match status" value="1"/>
</dbReference>
<evidence type="ECO:0000256" key="4">
    <source>
        <dbReference type="ARBA" id="ARBA00022989"/>
    </source>
</evidence>
<evidence type="ECO:0000256" key="5">
    <source>
        <dbReference type="ARBA" id="ARBA00023136"/>
    </source>
</evidence>
<comment type="caution">
    <text evidence="10">The sequence shown here is derived from an EMBL/GenBank/DDBJ whole genome shotgun (WGS) entry which is preliminary data.</text>
</comment>
<evidence type="ECO:0000256" key="8">
    <source>
        <dbReference type="SAM" id="SignalP"/>
    </source>
</evidence>
<keyword evidence="3 7" id="KW-0812">Transmembrane</keyword>
<dbReference type="AlphaFoldDB" id="A0AAN9AC53"/>
<evidence type="ECO:0000256" key="3">
    <source>
        <dbReference type="ARBA" id="ARBA00022692"/>
    </source>
</evidence>
<gene>
    <name evidence="10" type="ORF">SK128_008936</name>
</gene>
<feature type="signal peptide" evidence="8">
    <location>
        <begin position="1"/>
        <end position="23"/>
    </location>
</feature>
<feature type="transmembrane region" description="Helical" evidence="7">
    <location>
        <begin position="256"/>
        <end position="275"/>
    </location>
</feature>
<feature type="chain" id="PRO_5042978350" description="TMC domain-containing protein" evidence="8">
    <location>
        <begin position="24"/>
        <end position="567"/>
    </location>
</feature>
<keyword evidence="8" id="KW-0732">Signal</keyword>
<feature type="transmembrane region" description="Helical" evidence="7">
    <location>
        <begin position="378"/>
        <end position="403"/>
    </location>
</feature>